<organism evidence="2 3">
    <name type="scientific">Paractinoplanes toevensis</name>
    <dbReference type="NCBI Taxonomy" id="571911"/>
    <lineage>
        <taxon>Bacteria</taxon>
        <taxon>Bacillati</taxon>
        <taxon>Actinomycetota</taxon>
        <taxon>Actinomycetes</taxon>
        <taxon>Micromonosporales</taxon>
        <taxon>Micromonosporaceae</taxon>
        <taxon>Paractinoplanes</taxon>
    </lineage>
</organism>
<keyword evidence="1" id="KW-0732">Signal</keyword>
<evidence type="ECO:0000313" key="2">
    <source>
        <dbReference type="EMBL" id="GIM90951.1"/>
    </source>
</evidence>
<comment type="caution">
    <text evidence="2">The sequence shown here is derived from an EMBL/GenBank/DDBJ whole genome shotgun (WGS) entry which is preliminary data.</text>
</comment>
<proteinExistence type="predicted"/>
<gene>
    <name evidence="2" type="ORF">Ato02nite_027440</name>
</gene>
<dbReference type="Proteomes" id="UP000677082">
    <property type="component" value="Unassembled WGS sequence"/>
</dbReference>
<feature type="signal peptide" evidence="1">
    <location>
        <begin position="1"/>
        <end position="27"/>
    </location>
</feature>
<sequence>MIRKTAAALAVAAGFAAVIGIAGPAFAGTPGNGTLDNDEIGLWRDPGFVGNVLYDAPAGTQTTPWNYTGTFRNDASTPINNNVSSIANYTPYYAVAWTGAGATGASLILAPYNTAPGGTSWAYSSLGSYNDSFSSHYAVI</sequence>
<evidence type="ECO:0000313" key="3">
    <source>
        <dbReference type="Proteomes" id="UP000677082"/>
    </source>
</evidence>
<keyword evidence="3" id="KW-1185">Reference proteome</keyword>
<dbReference type="AlphaFoldDB" id="A0A919W7X9"/>
<feature type="chain" id="PRO_5037771434" evidence="1">
    <location>
        <begin position="28"/>
        <end position="140"/>
    </location>
</feature>
<reference evidence="2 3" key="1">
    <citation type="submission" date="2021-03" db="EMBL/GenBank/DDBJ databases">
        <title>Whole genome shotgun sequence of Actinoplanes toevensis NBRC 105298.</title>
        <authorList>
            <person name="Komaki H."/>
            <person name="Tamura T."/>
        </authorList>
    </citation>
    <scope>NUCLEOTIDE SEQUENCE [LARGE SCALE GENOMIC DNA]</scope>
    <source>
        <strain evidence="2 3">NBRC 105298</strain>
    </source>
</reference>
<dbReference type="EMBL" id="BOQN01000038">
    <property type="protein sequence ID" value="GIM90951.1"/>
    <property type="molecule type" value="Genomic_DNA"/>
</dbReference>
<protein>
    <submittedName>
        <fullName evidence="2">Uncharacterized protein</fullName>
    </submittedName>
</protein>
<dbReference type="RefSeq" id="WP_213006854.1">
    <property type="nucleotide sequence ID" value="NZ_BOQN01000038.1"/>
</dbReference>
<name>A0A919W7X9_9ACTN</name>
<evidence type="ECO:0000256" key="1">
    <source>
        <dbReference type="SAM" id="SignalP"/>
    </source>
</evidence>
<accession>A0A919W7X9</accession>